<comment type="caution">
    <text evidence="1">The sequence shown here is derived from an EMBL/GenBank/DDBJ whole genome shotgun (WGS) entry which is preliminary data.</text>
</comment>
<organism evidence="1 2">
    <name type="scientific">Pseudotabrizicola alkalilacus</name>
    <dbReference type="NCBI Taxonomy" id="2305252"/>
    <lineage>
        <taxon>Bacteria</taxon>
        <taxon>Pseudomonadati</taxon>
        <taxon>Pseudomonadota</taxon>
        <taxon>Alphaproteobacteria</taxon>
        <taxon>Rhodobacterales</taxon>
        <taxon>Paracoccaceae</taxon>
        <taxon>Pseudotabrizicola</taxon>
    </lineage>
</organism>
<keyword evidence="1" id="KW-0282">Flagellum</keyword>
<keyword evidence="1" id="KW-0966">Cell projection</keyword>
<name>A0A411Z6N6_9RHOB</name>
<gene>
    <name evidence="1" type="ORF">D1012_01035</name>
</gene>
<dbReference type="RefSeq" id="WP_118149485.1">
    <property type="nucleotide sequence ID" value="NZ_QWEY01000001.1"/>
</dbReference>
<dbReference type="EMBL" id="QWEY01000001">
    <property type="protein sequence ID" value="RGP38741.1"/>
    <property type="molecule type" value="Genomic_DNA"/>
</dbReference>
<dbReference type="Proteomes" id="UP000284547">
    <property type="component" value="Unassembled WGS sequence"/>
</dbReference>
<proteinExistence type="predicted"/>
<keyword evidence="1" id="KW-0969">Cilium</keyword>
<sequence>MPPLKLEVFEAPSQRGKGQTIVMDSAAIEETRLQAYESGYAAGWEDATAATRDDQARIGSELANNLQQMAFTFQEARSHILKSVQPVLTQLCTQLLPPLAREVLSPVVLDTIMPLIDDLADTPVHVVLNPAARPAVERFLSQAAGLPLVIVEEPTLGEGQVYLRLGEVEHRVDLDLAVAELTRAVHDFFEYSEKDGGNG</sequence>
<accession>A0A411Z6N6</accession>
<keyword evidence="2" id="KW-1185">Reference proteome</keyword>
<reference evidence="1 2" key="1">
    <citation type="submission" date="2018-08" db="EMBL/GenBank/DDBJ databases">
        <title>Flavobacterium tibetense sp. nov., isolated from a wetland YonghuCo on Tibetan Plateau.</title>
        <authorList>
            <person name="Phurbu D."/>
            <person name="Lu H."/>
            <person name="Xing P."/>
        </authorList>
    </citation>
    <scope>NUCLEOTIDE SEQUENCE [LARGE SCALE GENOMIC DNA]</scope>
    <source>
        <strain evidence="1 2">DJC</strain>
    </source>
</reference>
<protein>
    <submittedName>
        <fullName evidence="1">Flagellar biosynthesis protein</fullName>
    </submittedName>
</protein>
<dbReference type="AlphaFoldDB" id="A0A411Z6N6"/>
<dbReference type="OrthoDB" id="7870971at2"/>
<evidence type="ECO:0000313" key="2">
    <source>
        <dbReference type="Proteomes" id="UP000284547"/>
    </source>
</evidence>
<evidence type="ECO:0000313" key="1">
    <source>
        <dbReference type="EMBL" id="RGP38741.1"/>
    </source>
</evidence>